<comment type="function">
    <text evidence="14 15">Catalyzes the oxidation of protoporphyrinogen IX to protoporphyrin IX.</text>
</comment>
<keyword evidence="18" id="KW-1185">Reference proteome</keyword>
<dbReference type="EMBL" id="FQVC01000005">
    <property type="protein sequence ID" value="SHF18025.1"/>
    <property type="molecule type" value="Genomic_DNA"/>
</dbReference>
<dbReference type="HAMAP" id="MF_02239">
    <property type="entry name" value="HemJ"/>
    <property type="match status" value="1"/>
</dbReference>
<dbReference type="UniPathway" id="UPA00251">
    <property type="reaction ID" value="UER00324"/>
</dbReference>
<dbReference type="GO" id="GO:0006782">
    <property type="term" value="P:protoporphyrinogen IX biosynthetic process"/>
    <property type="evidence" value="ECO:0007669"/>
    <property type="project" value="UniProtKB-UniRule"/>
</dbReference>
<dbReference type="PANTHER" id="PTHR40255">
    <property type="entry name" value="UPF0093 MEMBRANE PROTEIN SLR1790"/>
    <property type="match status" value="1"/>
</dbReference>
<evidence type="ECO:0000313" key="18">
    <source>
        <dbReference type="Proteomes" id="UP000033608"/>
    </source>
</evidence>
<dbReference type="EC" id="1.3.99.-" evidence="14 15"/>
<dbReference type="Proteomes" id="UP000184533">
    <property type="component" value="Unassembled WGS sequence"/>
</dbReference>
<dbReference type="PANTHER" id="PTHR40255:SF1">
    <property type="entry name" value="PROTOPORPHYRINOGEN IX OXIDASE"/>
    <property type="match status" value="1"/>
</dbReference>
<comment type="similarity">
    <text evidence="3 14 15">Belongs to the HemJ family.</text>
</comment>
<keyword evidence="6 14" id="KW-0349">Heme</keyword>
<evidence type="ECO:0000256" key="4">
    <source>
        <dbReference type="ARBA" id="ARBA00017504"/>
    </source>
</evidence>
<keyword evidence="7 14" id="KW-0812">Transmembrane</keyword>
<comment type="subunit">
    <text evidence="14">Homodimer.</text>
</comment>
<comment type="catalytic activity">
    <reaction evidence="13 14 15">
        <text>protoporphyrinogen IX + 3 A = protoporphyrin IX + 3 AH2</text>
        <dbReference type="Rhea" id="RHEA:62000"/>
        <dbReference type="ChEBI" id="CHEBI:13193"/>
        <dbReference type="ChEBI" id="CHEBI:17499"/>
        <dbReference type="ChEBI" id="CHEBI:57306"/>
        <dbReference type="ChEBI" id="CHEBI:57307"/>
    </reaction>
</comment>
<sequence>MEWIKAAHVIAVISWMAGMLYLPRLFVYHAVTEIGSDKSETFKVMERRLLRGIMNPAMIATWLFGLWMVFLGVVDWSQGWPWVKAAMVIALSGCHGVLSSHRKAFAEDRNVKPQKYFRIINEVPTVLLIIIVIAVIAKPF</sequence>
<gene>
    <name evidence="17" type="ORF">SAMN02745223_01965</name>
    <name evidence="16" type="ORF">VW29_21105</name>
</gene>
<comment type="pathway">
    <text evidence="2 14 15">Porphyrin-containing compound metabolism; protoporphyrin-IX biosynthesis; protoporphyrin-IX from protoporphyrinogen-IX: step 1/1.</text>
</comment>
<keyword evidence="8 14" id="KW-0479">Metal-binding</keyword>
<comment type="subcellular location">
    <subcellularLocation>
        <location evidence="1 14">Cell membrane</location>
        <topology evidence="1 14">Multi-pass membrane protein</topology>
    </subcellularLocation>
</comment>
<evidence type="ECO:0000256" key="6">
    <source>
        <dbReference type="ARBA" id="ARBA00022617"/>
    </source>
</evidence>
<dbReference type="RefSeq" id="WP_046137247.1">
    <property type="nucleotide sequence ID" value="NZ_FQVC01000005.1"/>
</dbReference>
<dbReference type="GO" id="GO:0046872">
    <property type="term" value="F:metal ion binding"/>
    <property type="evidence" value="ECO:0007669"/>
    <property type="project" value="UniProtKB-UniRule"/>
</dbReference>
<evidence type="ECO:0000256" key="8">
    <source>
        <dbReference type="ARBA" id="ARBA00022723"/>
    </source>
</evidence>
<dbReference type="GO" id="GO:0070818">
    <property type="term" value="F:protoporphyrinogen oxidase activity"/>
    <property type="evidence" value="ECO:0007669"/>
    <property type="project" value="UniProtKB-UniRule"/>
</dbReference>
<feature type="transmembrane region" description="Helical" evidence="14">
    <location>
        <begin position="52"/>
        <end position="74"/>
    </location>
</feature>
<dbReference type="STRING" id="1121477.SAMN02745223_01965"/>
<keyword evidence="9 14" id="KW-1133">Transmembrane helix</keyword>
<evidence type="ECO:0000256" key="10">
    <source>
        <dbReference type="ARBA" id="ARBA00023002"/>
    </source>
</evidence>
<feature type="transmembrane region" description="Helical" evidence="14">
    <location>
        <begin position="119"/>
        <end position="137"/>
    </location>
</feature>
<keyword evidence="12 14" id="KW-0472">Membrane</keyword>
<evidence type="ECO:0000313" key="17">
    <source>
        <dbReference type="EMBL" id="SHF18025.1"/>
    </source>
</evidence>
<evidence type="ECO:0000256" key="1">
    <source>
        <dbReference type="ARBA" id="ARBA00004651"/>
    </source>
</evidence>
<feature type="transmembrane region" description="Helical" evidence="14">
    <location>
        <begin position="6"/>
        <end position="31"/>
    </location>
</feature>
<dbReference type="Pfam" id="PF03653">
    <property type="entry name" value="UPF0093"/>
    <property type="match status" value="1"/>
</dbReference>
<evidence type="ECO:0000256" key="11">
    <source>
        <dbReference type="ARBA" id="ARBA00023004"/>
    </source>
</evidence>
<name>A0A0F5L217_9HYPH</name>
<comment type="cofactor">
    <cofactor evidence="14 15">
        <name>heme b</name>
        <dbReference type="ChEBI" id="CHEBI:60344"/>
    </cofactor>
    <text evidence="14 15">Binds 1 heme b (iron(II)-protoporphyrin IX) group per subunit.</text>
</comment>
<dbReference type="NCBIfam" id="TIGR00701">
    <property type="entry name" value="protoporphyrinogen oxidase HemJ"/>
    <property type="match status" value="1"/>
</dbReference>
<feature type="binding site" description="axial binding residue" evidence="14">
    <location>
        <position position="8"/>
    </location>
    <ligand>
        <name>heme</name>
        <dbReference type="ChEBI" id="CHEBI:30413"/>
    </ligand>
    <ligandPart>
        <name>Fe</name>
        <dbReference type="ChEBI" id="CHEBI:18248"/>
    </ligandPart>
</feature>
<evidence type="ECO:0000256" key="7">
    <source>
        <dbReference type="ARBA" id="ARBA00022692"/>
    </source>
</evidence>
<evidence type="ECO:0000256" key="3">
    <source>
        <dbReference type="ARBA" id="ARBA00006501"/>
    </source>
</evidence>
<reference evidence="16 18" key="1">
    <citation type="submission" date="2015-03" db="EMBL/GenBank/DDBJ databases">
        <authorList>
            <person name="Hassan Y.I."/>
            <person name="Lepp D."/>
            <person name="Zhou T."/>
        </authorList>
    </citation>
    <scope>NUCLEOTIDE SEQUENCE [LARGE SCALE GENOMIC DNA]</scope>
    <source>
        <strain evidence="16 18">DSM 17137</strain>
    </source>
</reference>
<evidence type="ECO:0000256" key="9">
    <source>
        <dbReference type="ARBA" id="ARBA00022989"/>
    </source>
</evidence>
<dbReference type="OrthoDB" id="9800824at2"/>
<dbReference type="AlphaFoldDB" id="A0A0F5L217"/>
<keyword evidence="11 14" id="KW-0408">Iron</keyword>
<evidence type="ECO:0000313" key="19">
    <source>
        <dbReference type="Proteomes" id="UP000184533"/>
    </source>
</evidence>
<evidence type="ECO:0000256" key="2">
    <source>
        <dbReference type="ARBA" id="ARBA00005073"/>
    </source>
</evidence>
<evidence type="ECO:0000256" key="14">
    <source>
        <dbReference type="HAMAP-Rule" id="MF_02239"/>
    </source>
</evidence>
<evidence type="ECO:0000256" key="12">
    <source>
        <dbReference type="ARBA" id="ARBA00023136"/>
    </source>
</evidence>
<evidence type="ECO:0000256" key="5">
    <source>
        <dbReference type="ARBA" id="ARBA00022475"/>
    </source>
</evidence>
<feature type="transmembrane region" description="Helical" evidence="14">
    <location>
        <begin position="80"/>
        <end position="98"/>
    </location>
</feature>
<keyword evidence="5 14" id="KW-1003">Cell membrane</keyword>
<accession>A0A0F5L217</accession>
<evidence type="ECO:0000313" key="16">
    <source>
        <dbReference type="EMBL" id="KKB76240.1"/>
    </source>
</evidence>
<proteinExistence type="inferred from homology"/>
<keyword evidence="10 14" id="KW-0560">Oxidoreductase</keyword>
<reference evidence="17 19" key="2">
    <citation type="submission" date="2016-11" db="EMBL/GenBank/DDBJ databases">
        <authorList>
            <person name="Jaros S."/>
            <person name="Januszkiewicz K."/>
            <person name="Wedrychowicz H."/>
        </authorList>
    </citation>
    <scope>NUCLEOTIDE SEQUENCE [LARGE SCALE GENOMIC DNA]</scope>
    <source>
        <strain evidence="17 19">DSM 17137</strain>
    </source>
</reference>
<evidence type="ECO:0000256" key="13">
    <source>
        <dbReference type="ARBA" id="ARBA00048390"/>
    </source>
</evidence>
<dbReference type="PIRSF" id="PIRSF004638">
    <property type="entry name" value="UCP004638"/>
    <property type="match status" value="1"/>
</dbReference>
<dbReference type="EMBL" id="LAJF01000156">
    <property type="protein sequence ID" value="KKB76240.1"/>
    <property type="molecule type" value="Genomic_DNA"/>
</dbReference>
<dbReference type="InterPro" id="IPR005265">
    <property type="entry name" value="HemJ-like"/>
</dbReference>
<dbReference type="PATRIC" id="fig|1121477.3.peg.1009"/>
<feature type="binding site" description="axial binding residue" evidence="14">
    <location>
        <position position="84"/>
    </location>
    <ligand>
        <name>heme</name>
        <dbReference type="ChEBI" id="CHEBI:30413"/>
    </ligand>
    <ligandPart>
        <name>Fe</name>
        <dbReference type="ChEBI" id="CHEBI:18248"/>
    </ligandPart>
</feature>
<dbReference type="GO" id="GO:0005886">
    <property type="term" value="C:plasma membrane"/>
    <property type="evidence" value="ECO:0007669"/>
    <property type="project" value="UniProtKB-SubCell"/>
</dbReference>
<organism evidence="16 18">
    <name type="scientific">Devosia limi DSM 17137</name>
    <dbReference type="NCBI Taxonomy" id="1121477"/>
    <lineage>
        <taxon>Bacteria</taxon>
        <taxon>Pseudomonadati</taxon>
        <taxon>Pseudomonadota</taxon>
        <taxon>Alphaproteobacteria</taxon>
        <taxon>Hyphomicrobiales</taxon>
        <taxon>Devosiaceae</taxon>
        <taxon>Devosia</taxon>
    </lineage>
</organism>
<protein>
    <recommendedName>
        <fullName evidence="4 14">Protoporphyrinogen IX oxidase</fullName>
        <shortName evidence="14">PPO</shortName>
        <ecNumber evidence="14 15">1.3.99.-</ecNumber>
    </recommendedName>
</protein>
<dbReference type="Proteomes" id="UP000033608">
    <property type="component" value="Unassembled WGS sequence"/>
</dbReference>
<evidence type="ECO:0000256" key="15">
    <source>
        <dbReference type="PIRNR" id="PIRNR004638"/>
    </source>
</evidence>